<dbReference type="GO" id="GO:0042254">
    <property type="term" value="P:ribosome biogenesis"/>
    <property type="evidence" value="ECO:0007669"/>
    <property type="project" value="InterPro"/>
</dbReference>
<dbReference type="InterPro" id="IPR031389">
    <property type="entry name" value="RBIS"/>
</dbReference>
<sequence length="107" mass="11994">MAKNKRKDNPIYHVAGKQKTLKKKGKPSKVMGNLKRINSGQHIIDKLDSELKNVKKDLLQSGAQAPPVKSMDIHIGKVNREKVSNSDVDDLADQMNAPMEIQKYRSS</sequence>
<accession>A0A7R8XAC0</accession>
<gene>
    <name evidence="1" type="ORF">DSTB1V02_LOCUS5860</name>
</gene>
<name>A0A7R8XAC0_9CRUS</name>
<dbReference type="Pfam" id="PF15679">
    <property type="entry name" value="DUF4665"/>
    <property type="match status" value="1"/>
</dbReference>
<proteinExistence type="predicted"/>
<protein>
    <submittedName>
        <fullName evidence="1">Uncharacterized protein</fullName>
    </submittedName>
</protein>
<keyword evidence="2" id="KW-1185">Reference proteome</keyword>
<organism evidence="1">
    <name type="scientific">Darwinula stevensoni</name>
    <dbReference type="NCBI Taxonomy" id="69355"/>
    <lineage>
        <taxon>Eukaryota</taxon>
        <taxon>Metazoa</taxon>
        <taxon>Ecdysozoa</taxon>
        <taxon>Arthropoda</taxon>
        <taxon>Crustacea</taxon>
        <taxon>Oligostraca</taxon>
        <taxon>Ostracoda</taxon>
        <taxon>Podocopa</taxon>
        <taxon>Podocopida</taxon>
        <taxon>Darwinulocopina</taxon>
        <taxon>Darwinuloidea</taxon>
        <taxon>Darwinulidae</taxon>
        <taxon>Darwinula</taxon>
    </lineage>
</organism>
<dbReference type="EMBL" id="LR900529">
    <property type="protein sequence ID" value="CAD7245994.1"/>
    <property type="molecule type" value="Genomic_DNA"/>
</dbReference>
<reference evidence="1" key="1">
    <citation type="submission" date="2020-11" db="EMBL/GenBank/DDBJ databases">
        <authorList>
            <person name="Tran Van P."/>
        </authorList>
    </citation>
    <scope>NUCLEOTIDE SEQUENCE</scope>
</reference>
<dbReference type="AlphaFoldDB" id="A0A7R8XAC0"/>
<evidence type="ECO:0000313" key="1">
    <source>
        <dbReference type="EMBL" id="CAD7245994.1"/>
    </source>
</evidence>
<evidence type="ECO:0000313" key="2">
    <source>
        <dbReference type="Proteomes" id="UP000677054"/>
    </source>
</evidence>
<dbReference type="Proteomes" id="UP000677054">
    <property type="component" value="Unassembled WGS sequence"/>
</dbReference>
<dbReference type="EMBL" id="CAJPEV010001012">
    <property type="protein sequence ID" value="CAG0890124.1"/>
    <property type="molecule type" value="Genomic_DNA"/>
</dbReference>